<dbReference type="EMBL" id="CP003746">
    <property type="protein sequence ID" value="AFU99749.1"/>
    <property type="molecule type" value="Genomic_DNA"/>
</dbReference>
<reference evidence="5 6" key="1">
    <citation type="journal article" date="2013" name="Genome Announc.">
        <title>Complete genome sequence of Simiduia agarivorans SA1(T), a marine bacterium able to degrade a variety of polysaccharides.</title>
        <authorList>
            <person name="Lin S.Y."/>
            <person name="Shieh W.Y."/>
            <person name="Chen J.S."/>
            <person name="Tang S.L."/>
        </authorList>
    </citation>
    <scope>NUCLEOTIDE SEQUENCE [LARGE SCALE GENOMIC DNA]</scope>
    <source>
        <strain evidence="6">DSM 21679 / JCM 13881 / BCRC 17597 / SA1</strain>
    </source>
</reference>
<dbReference type="eggNOG" id="COG3124">
    <property type="taxonomic scope" value="Bacteria"/>
</dbReference>
<evidence type="ECO:0000313" key="5">
    <source>
        <dbReference type="EMBL" id="AFU99749.1"/>
    </source>
</evidence>
<evidence type="ECO:0000256" key="1">
    <source>
        <dbReference type="ARBA" id="ARBA00022516"/>
    </source>
</evidence>
<dbReference type="PANTHER" id="PTHR38764">
    <property type="entry name" value="ACYL CARRIER PROTEIN PHOSPHODIESTERASE"/>
    <property type="match status" value="1"/>
</dbReference>
<organism evidence="5 6">
    <name type="scientific">Simiduia agarivorans (strain DSM 21679 / JCM 13881 / BCRC 17597 / SA1)</name>
    <dbReference type="NCBI Taxonomy" id="1117647"/>
    <lineage>
        <taxon>Bacteria</taxon>
        <taxon>Pseudomonadati</taxon>
        <taxon>Pseudomonadota</taxon>
        <taxon>Gammaproteobacteria</taxon>
        <taxon>Cellvibrionales</taxon>
        <taxon>Cellvibrionaceae</taxon>
        <taxon>Simiduia</taxon>
    </lineage>
</organism>
<dbReference type="InterPro" id="IPR007431">
    <property type="entry name" value="ACP_PD"/>
</dbReference>
<dbReference type="KEGG" id="saga:M5M_13005"/>
<dbReference type="HOGENOM" id="CLU_099370_1_1_6"/>
<sequence>MNYLAHLVLSGEHPDVRLGGFLGDWLKGPLTRHREQWREPVIEGVALHRQIDGWIDQQPEVRQSIELLGRQYRRLAPPVIDITYDHFLARHFQAYHRQPLDAFADEILTQLEQHRAAMPAGAARFLARARQFRLLEQYADRDTFFDVVDSLRHRISKPELLDGISTPLAQRYRELEYNFHAVYPRLIAFADTHRPR</sequence>
<accession>K4KKT3</accession>
<dbReference type="PANTHER" id="PTHR38764:SF1">
    <property type="entry name" value="ACYL CARRIER PROTEIN PHOSPHODIESTERASE"/>
    <property type="match status" value="1"/>
</dbReference>
<dbReference type="Proteomes" id="UP000000466">
    <property type="component" value="Chromosome"/>
</dbReference>
<gene>
    <name evidence="5" type="ordered locus">M5M_13005</name>
</gene>
<keyword evidence="2" id="KW-0378">Hydrolase</keyword>
<dbReference type="STRING" id="1117647.M5M_13005"/>
<dbReference type="GO" id="GO:0008770">
    <property type="term" value="F:[acyl-carrier-protein] phosphodiesterase activity"/>
    <property type="evidence" value="ECO:0007669"/>
    <property type="project" value="InterPro"/>
</dbReference>
<protein>
    <recommendedName>
        <fullName evidence="7">Acyl carrier protein phosphodiesterase</fullName>
    </recommendedName>
</protein>
<evidence type="ECO:0000256" key="3">
    <source>
        <dbReference type="ARBA" id="ARBA00023098"/>
    </source>
</evidence>
<evidence type="ECO:0008006" key="7">
    <source>
        <dbReference type="Google" id="ProtNLM"/>
    </source>
</evidence>
<dbReference type="Pfam" id="PF04336">
    <property type="entry name" value="ACP_PD"/>
    <property type="match status" value="1"/>
</dbReference>
<name>K4KKT3_SIMAS</name>
<dbReference type="OrthoDB" id="8442777at2"/>
<evidence type="ECO:0000313" key="6">
    <source>
        <dbReference type="Proteomes" id="UP000000466"/>
    </source>
</evidence>
<dbReference type="AlphaFoldDB" id="K4KKT3"/>
<keyword evidence="4" id="KW-0276">Fatty acid metabolism</keyword>
<keyword evidence="4" id="KW-0275">Fatty acid biosynthesis</keyword>
<keyword evidence="1" id="KW-0444">Lipid biosynthesis</keyword>
<dbReference type="GO" id="GO:0006633">
    <property type="term" value="P:fatty acid biosynthetic process"/>
    <property type="evidence" value="ECO:0007669"/>
    <property type="project" value="UniProtKB-KW"/>
</dbReference>
<dbReference type="RefSeq" id="WP_015047913.1">
    <property type="nucleotide sequence ID" value="NC_018868.3"/>
</dbReference>
<proteinExistence type="predicted"/>
<evidence type="ECO:0000256" key="4">
    <source>
        <dbReference type="ARBA" id="ARBA00023160"/>
    </source>
</evidence>
<evidence type="ECO:0000256" key="2">
    <source>
        <dbReference type="ARBA" id="ARBA00022801"/>
    </source>
</evidence>
<keyword evidence="3" id="KW-0443">Lipid metabolism</keyword>
<keyword evidence="6" id="KW-1185">Reference proteome</keyword>